<reference evidence="8" key="1">
    <citation type="journal article" date="2012" name="Proc. Natl. Acad. Sci. U.S.A.">
        <title>Genome sequence of the button mushroom Agaricus bisporus reveals mechanisms governing adaptation to a humic-rich ecological niche.</title>
        <authorList>
            <person name="Morin E."/>
            <person name="Kohler A."/>
            <person name="Baker A.R."/>
            <person name="Foulongne-Oriol M."/>
            <person name="Lombard V."/>
            <person name="Nagy L.G."/>
            <person name="Ohm R.A."/>
            <person name="Patyshakuliyeva A."/>
            <person name="Brun A."/>
            <person name="Aerts A.L."/>
            <person name="Bailey A.M."/>
            <person name="Billette C."/>
            <person name="Coutinho P.M."/>
            <person name="Deakin G."/>
            <person name="Doddapaneni H."/>
            <person name="Floudas D."/>
            <person name="Grimwood J."/>
            <person name="Hilden K."/>
            <person name="Kuees U."/>
            <person name="LaButti K.M."/>
            <person name="Lapidus A."/>
            <person name="Lindquist E.A."/>
            <person name="Lucas S.M."/>
            <person name="Murat C."/>
            <person name="Riley R.W."/>
            <person name="Salamov A.A."/>
            <person name="Schmutz J."/>
            <person name="Subramanian V."/>
            <person name="Woesten H.A.B."/>
            <person name="Xu J."/>
            <person name="Eastwood D.C."/>
            <person name="Foster G.D."/>
            <person name="Sonnenberg A.S."/>
            <person name="Cullen D."/>
            <person name="de Vries R.P."/>
            <person name="Lundell T."/>
            <person name="Hibbett D.S."/>
            <person name="Henrissat B."/>
            <person name="Burton K.S."/>
            <person name="Kerrigan R.W."/>
            <person name="Challen M.P."/>
            <person name="Grigoriev I.V."/>
            <person name="Martin F."/>
        </authorList>
    </citation>
    <scope>NUCLEOTIDE SEQUENCE [LARGE SCALE GENOMIC DNA]</scope>
    <source>
        <strain evidence="8">JB137-S8 / ATCC MYA-4627 / FGSC 10392</strain>
    </source>
</reference>
<keyword evidence="3" id="KW-0378">Hydrolase</keyword>
<feature type="domain" description="DUF6729" evidence="6">
    <location>
        <begin position="100"/>
        <end position="306"/>
    </location>
</feature>
<dbReference type="OrthoDB" id="1920326at2759"/>
<keyword evidence="1" id="KW-0540">Nuclease</keyword>
<dbReference type="InterPro" id="IPR012337">
    <property type="entry name" value="RNaseH-like_sf"/>
</dbReference>
<evidence type="ECO:0000256" key="5">
    <source>
        <dbReference type="SAM" id="MobiDB-lite"/>
    </source>
</evidence>
<dbReference type="Gene3D" id="3.30.420.10">
    <property type="entry name" value="Ribonuclease H-like superfamily/Ribonuclease H"/>
    <property type="match status" value="1"/>
</dbReference>
<dbReference type="InterPro" id="IPR051132">
    <property type="entry name" value="3-5_Exonuclease_domain"/>
</dbReference>
<protein>
    <recommendedName>
        <fullName evidence="6">DUF6729 domain-containing protein</fullName>
    </recommendedName>
</protein>
<proteinExistence type="predicted"/>
<evidence type="ECO:0000259" key="6">
    <source>
        <dbReference type="Pfam" id="PF20499"/>
    </source>
</evidence>
<keyword evidence="8" id="KW-1185">Reference proteome</keyword>
<dbReference type="SUPFAM" id="SSF53098">
    <property type="entry name" value="Ribonuclease H-like"/>
    <property type="match status" value="1"/>
</dbReference>
<dbReference type="HOGENOM" id="CLU_019100_1_0_1"/>
<keyword evidence="4" id="KW-0269">Exonuclease</keyword>
<evidence type="ECO:0000256" key="3">
    <source>
        <dbReference type="ARBA" id="ARBA00022801"/>
    </source>
</evidence>
<dbReference type="Proteomes" id="UP000008493">
    <property type="component" value="Unassembled WGS sequence"/>
</dbReference>
<dbReference type="RefSeq" id="XP_007335208.1">
    <property type="nucleotide sequence ID" value="XM_007335146.1"/>
</dbReference>
<dbReference type="AlphaFoldDB" id="K5WTU3"/>
<name>K5WTU3_AGABU</name>
<dbReference type="InterPro" id="IPR036397">
    <property type="entry name" value="RNaseH_sf"/>
</dbReference>
<dbReference type="PANTHER" id="PTHR13620:SF109">
    <property type="entry name" value="3'-5' EXONUCLEASE"/>
    <property type="match status" value="1"/>
</dbReference>
<dbReference type="eggNOG" id="KOG4373">
    <property type="taxonomic scope" value="Eukaryota"/>
</dbReference>
<dbReference type="Pfam" id="PF20499">
    <property type="entry name" value="DUF6729"/>
    <property type="match status" value="1"/>
</dbReference>
<dbReference type="EMBL" id="JH971616">
    <property type="protein sequence ID" value="EKM74153.1"/>
    <property type="molecule type" value="Genomic_DNA"/>
</dbReference>
<dbReference type="GO" id="GO:0008408">
    <property type="term" value="F:3'-5' exonuclease activity"/>
    <property type="evidence" value="ECO:0007669"/>
    <property type="project" value="UniProtKB-ARBA"/>
</dbReference>
<dbReference type="OMA" id="HILRYEM"/>
<keyword evidence="2" id="KW-0479">Metal-binding</keyword>
<evidence type="ECO:0000313" key="8">
    <source>
        <dbReference type="Proteomes" id="UP000008493"/>
    </source>
</evidence>
<dbReference type="KEGG" id="abp:AGABI1DRAFT14833"/>
<evidence type="ECO:0000256" key="1">
    <source>
        <dbReference type="ARBA" id="ARBA00022722"/>
    </source>
</evidence>
<gene>
    <name evidence="7" type="ORF">AGABI1DRAFT_14833</name>
</gene>
<dbReference type="InParanoid" id="K5WTU3"/>
<evidence type="ECO:0000313" key="7">
    <source>
        <dbReference type="EMBL" id="EKM74153.1"/>
    </source>
</evidence>
<dbReference type="GeneID" id="18828620"/>
<feature type="compositionally biased region" description="Acidic residues" evidence="5">
    <location>
        <begin position="38"/>
        <end position="50"/>
    </location>
</feature>
<accession>K5WTU3</accession>
<organism evidence="7 8">
    <name type="scientific">Agaricus bisporus var. burnettii (strain JB137-S8 / ATCC MYA-4627 / FGSC 10392)</name>
    <name type="common">White button mushroom</name>
    <dbReference type="NCBI Taxonomy" id="597362"/>
    <lineage>
        <taxon>Eukaryota</taxon>
        <taxon>Fungi</taxon>
        <taxon>Dikarya</taxon>
        <taxon>Basidiomycota</taxon>
        <taxon>Agaricomycotina</taxon>
        <taxon>Agaricomycetes</taxon>
        <taxon>Agaricomycetidae</taxon>
        <taxon>Agaricales</taxon>
        <taxon>Agaricineae</taxon>
        <taxon>Agaricaceae</taxon>
        <taxon>Agaricus</taxon>
    </lineage>
</organism>
<dbReference type="InterPro" id="IPR046616">
    <property type="entry name" value="DUF6729"/>
</dbReference>
<feature type="non-terminal residue" evidence="7">
    <location>
        <position position="1"/>
    </location>
</feature>
<dbReference type="GO" id="GO:0003676">
    <property type="term" value="F:nucleic acid binding"/>
    <property type="evidence" value="ECO:0007669"/>
    <property type="project" value="InterPro"/>
</dbReference>
<evidence type="ECO:0000256" key="2">
    <source>
        <dbReference type="ARBA" id="ARBA00022723"/>
    </source>
</evidence>
<feature type="region of interest" description="Disordered" evidence="5">
    <location>
        <begin position="24"/>
        <end position="59"/>
    </location>
</feature>
<sequence>NPPVETHSVIQEEDPECDIVDLVAADEDTDADGQGIGAEEDDIDELDNDGEDMRDGGGKFRYRRPLPPWLLDAFNSRVEDSKRRDAQGLPSLYANHGSFWFPQKSSFFILNKSNLSPPDLFNPKFFLWDPQALQKTIPCPQCKVPLQRHQHINWPRRCVDFNSTFWIIGYRYCCTKCVNPRTQRRPATYRSWDPQILACLAPHLASEFPACLSHRSAMSKGLFEWMRTCFQNGIGSKQFSDSLRVQHLLAHDNLHLQYLHYLAGFHKGLASWAGIKYETFLPFEDKSSRGRHGFVPSSEWLRDMYDNYIEAHRHDFNQHMSMLTGEICAIDHSHKVTKQIARVNGEQVFTALLTVTNEKGEIRICNFVATKSHSQFEIALTRMRNSLEQYGHKQPMLFYTDNMADKQFLENSFPSLQFGVTPIEKYANLEPLNITSSVVVFDSTESINNAVSTILDDVPVDHGEIVVGFDSEWDVELSPQGFVRSVGNTAVIQIAYKKRVLILQIANMANRGVLPSKLQLFLSHPRIRKAGRLVTGDLTRLQNISRSSQPFVGGLDLAKLAKERFLIKSISSCSLSDLCALVLQRRLNKNTPERMS</sequence>
<evidence type="ECO:0000256" key="4">
    <source>
        <dbReference type="ARBA" id="ARBA00022839"/>
    </source>
</evidence>
<dbReference type="GO" id="GO:0046872">
    <property type="term" value="F:metal ion binding"/>
    <property type="evidence" value="ECO:0007669"/>
    <property type="project" value="UniProtKB-KW"/>
</dbReference>
<dbReference type="PANTHER" id="PTHR13620">
    <property type="entry name" value="3-5 EXONUCLEASE"/>
    <property type="match status" value="1"/>
</dbReference>
<feature type="non-terminal residue" evidence="7">
    <location>
        <position position="596"/>
    </location>
</feature>